<feature type="transmembrane region" description="Helical" evidence="1">
    <location>
        <begin position="283"/>
        <end position="305"/>
    </location>
</feature>
<evidence type="ECO:0000313" key="4">
    <source>
        <dbReference type="Proteomes" id="UP001370348"/>
    </source>
</evidence>
<dbReference type="Pfam" id="PF01757">
    <property type="entry name" value="Acyl_transf_3"/>
    <property type="match status" value="1"/>
</dbReference>
<reference evidence="3 4" key="1">
    <citation type="submission" date="2021-12" db="EMBL/GenBank/DDBJ databases">
        <title>Discovery of the Pendulisporaceae a myxobacterial family with distinct sporulation behavior and unique specialized metabolism.</title>
        <authorList>
            <person name="Garcia R."/>
            <person name="Popoff A."/>
            <person name="Bader C.D."/>
            <person name="Loehr J."/>
            <person name="Walesch S."/>
            <person name="Walt C."/>
            <person name="Boldt J."/>
            <person name="Bunk B."/>
            <person name="Haeckl F.J.F.P.J."/>
            <person name="Gunesch A.P."/>
            <person name="Birkelbach J."/>
            <person name="Nuebel U."/>
            <person name="Pietschmann T."/>
            <person name="Bach T."/>
            <person name="Mueller R."/>
        </authorList>
    </citation>
    <scope>NUCLEOTIDE SEQUENCE [LARGE SCALE GENOMIC DNA]</scope>
    <source>
        <strain evidence="3 4">MSr11954</strain>
    </source>
</reference>
<sequence length="417" mass="45920">MALDGRPDSLGASQTSLVSVASVALENAGAAAPENVLSILGSRPDEAPAPARAARGYIPTLDGWRALSILGVMLCHGRGLVFGPEGTYPNPRLYAWLEHGASGVDVFFAISGYLICTLLLREEALHGKIDLRGFYVRRSFRILPLYFCYLSVIASLTWAGPIALSKTDWWSCLLFWRNYELARDMGSGGWYVGHFWSLSVEEQFYLFFPTLLAILGGARARRIVPWLAVATTLLHGLSLRLMPTSHFLAATRIDALLWGCTYAFAFAHEGVRERARRWLTTPWLLGIGLADVALVAIALVAMAGICGKLRGASMWLPATLPLLVLGTALHPGSLLGRLLESRLLCWIGRLSYSLYIWQQLFLIDAPSSRLPVLEPFQTFPANVVAAFLLAIASYYVIERPFLRLGRRVLGYPLAISR</sequence>
<feature type="transmembrane region" description="Helical" evidence="1">
    <location>
        <begin position="142"/>
        <end position="164"/>
    </location>
</feature>
<keyword evidence="4" id="KW-1185">Reference proteome</keyword>
<keyword evidence="3" id="KW-0012">Acyltransferase</keyword>
<protein>
    <submittedName>
        <fullName evidence="3">Acyltransferase</fullName>
    </submittedName>
</protein>
<feature type="transmembrane region" description="Helical" evidence="1">
    <location>
        <begin position="101"/>
        <end position="121"/>
    </location>
</feature>
<organism evidence="3 4">
    <name type="scientific">Pendulispora albinea</name>
    <dbReference type="NCBI Taxonomy" id="2741071"/>
    <lineage>
        <taxon>Bacteria</taxon>
        <taxon>Pseudomonadati</taxon>
        <taxon>Myxococcota</taxon>
        <taxon>Myxococcia</taxon>
        <taxon>Myxococcales</taxon>
        <taxon>Sorangiineae</taxon>
        <taxon>Pendulisporaceae</taxon>
        <taxon>Pendulispora</taxon>
    </lineage>
</organism>
<dbReference type="InterPro" id="IPR002656">
    <property type="entry name" value="Acyl_transf_3_dom"/>
</dbReference>
<feature type="transmembrane region" description="Helical" evidence="1">
    <location>
        <begin position="378"/>
        <end position="397"/>
    </location>
</feature>
<accession>A0ABZ2M165</accession>
<dbReference type="GO" id="GO:0016746">
    <property type="term" value="F:acyltransferase activity"/>
    <property type="evidence" value="ECO:0007669"/>
    <property type="project" value="UniProtKB-KW"/>
</dbReference>
<feature type="transmembrane region" description="Helical" evidence="1">
    <location>
        <begin position="195"/>
        <end position="216"/>
    </location>
</feature>
<feature type="domain" description="Acyltransferase 3" evidence="2">
    <location>
        <begin position="60"/>
        <end position="396"/>
    </location>
</feature>
<keyword evidence="1" id="KW-0812">Transmembrane</keyword>
<dbReference type="PANTHER" id="PTHR23028:SF53">
    <property type="entry name" value="ACYL_TRANSF_3 DOMAIN-CONTAINING PROTEIN"/>
    <property type="match status" value="1"/>
</dbReference>
<keyword evidence="3" id="KW-0808">Transferase</keyword>
<dbReference type="EMBL" id="CP089984">
    <property type="protein sequence ID" value="WXB15087.1"/>
    <property type="molecule type" value="Genomic_DNA"/>
</dbReference>
<dbReference type="RefSeq" id="WP_394824712.1">
    <property type="nucleotide sequence ID" value="NZ_CP089984.1"/>
</dbReference>
<keyword evidence="1" id="KW-0472">Membrane</keyword>
<evidence type="ECO:0000259" key="2">
    <source>
        <dbReference type="Pfam" id="PF01757"/>
    </source>
</evidence>
<evidence type="ECO:0000313" key="3">
    <source>
        <dbReference type="EMBL" id="WXB15087.1"/>
    </source>
</evidence>
<dbReference type="PANTHER" id="PTHR23028">
    <property type="entry name" value="ACETYLTRANSFERASE"/>
    <property type="match status" value="1"/>
</dbReference>
<proteinExistence type="predicted"/>
<dbReference type="InterPro" id="IPR050879">
    <property type="entry name" value="Acyltransferase_3"/>
</dbReference>
<feature type="transmembrane region" description="Helical" evidence="1">
    <location>
        <begin position="311"/>
        <end position="329"/>
    </location>
</feature>
<keyword evidence="1" id="KW-1133">Transmembrane helix</keyword>
<name>A0ABZ2M165_9BACT</name>
<evidence type="ECO:0000256" key="1">
    <source>
        <dbReference type="SAM" id="Phobius"/>
    </source>
</evidence>
<gene>
    <name evidence="3" type="ORF">LZC94_45625</name>
</gene>
<dbReference type="Proteomes" id="UP001370348">
    <property type="component" value="Chromosome"/>
</dbReference>
<feature type="transmembrane region" description="Helical" evidence="1">
    <location>
        <begin position="341"/>
        <end position="358"/>
    </location>
</feature>